<feature type="transmembrane region" description="Helical" evidence="6">
    <location>
        <begin position="198"/>
        <end position="221"/>
    </location>
</feature>
<dbReference type="GO" id="GO:0022857">
    <property type="term" value="F:transmembrane transporter activity"/>
    <property type="evidence" value="ECO:0007669"/>
    <property type="project" value="InterPro"/>
</dbReference>
<dbReference type="SUPFAM" id="SSF103473">
    <property type="entry name" value="MFS general substrate transporter"/>
    <property type="match status" value="1"/>
</dbReference>
<protein>
    <submittedName>
        <fullName evidence="8">MFS transporter</fullName>
    </submittedName>
</protein>
<evidence type="ECO:0000313" key="9">
    <source>
        <dbReference type="Proteomes" id="UP000824150"/>
    </source>
</evidence>
<dbReference type="Proteomes" id="UP000824150">
    <property type="component" value="Unassembled WGS sequence"/>
</dbReference>
<comment type="caution">
    <text evidence="8">The sequence shown here is derived from an EMBL/GenBank/DDBJ whole genome shotgun (WGS) entry which is preliminary data.</text>
</comment>
<feature type="transmembrane region" description="Helical" evidence="6">
    <location>
        <begin position="92"/>
        <end position="115"/>
    </location>
</feature>
<dbReference type="InterPro" id="IPR020846">
    <property type="entry name" value="MFS_dom"/>
</dbReference>
<feature type="transmembrane region" description="Helical" evidence="6">
    <location>
        <begin position="40"/>
        <end position="61"/>
    </location>
</feature>
<comment type="subcellular location">
    <subcellularLocation>
        <location evidence="1">Cell membrane</location>
        <topology evidence="1">Multi-pass membrane protein</topology>
    </subcellularLocation>
</comment>
<feature type="transmembrane region" description="Helical" evidence="6">
    <location>
        <begin position="355"/>
        <end position="375"/>
    </location>
</feature>
<evidence type="ECO:0000259" key="7">
    <source>
        <dbReference type="PROSITE" id="PS50850"/>
    </source>
</evidence>
<keyword evidence="5 6" id="KW-0472">Membrane</keyword>
<evidence type="ECO:0000256" key="1">
    <source>
        <dbReference type="ARBA" id="ARBA00004651"/>
    </source>
</evidence>
<dbReference type="GO" id="GO:0005886">
    <property type="term" value="C:plasma membrane"/>
    <property type="evidence" value="ECO:0007669"/>
    <property type="project" value="UniProtKB-SubCell"/>
</dbReference>
<dbReference type="EMBL" id="JAHLFG010000044">
    <property type="protein sequence ID" value="MBU3826693.1"/>
    <property type="molecule type" value="Genomic_DNA"/>
</dbReference>
<dbReference type="PROSITE" id="PS50850">
    <property type="entry name" value="MFS"/>
    <property type="match status" value="1"/>
</dbReference>
<feature type="transmembrane region" description="Helical" evidence="6">
    <location>
        <begin position="153"/>
        <end position="177"/>
    </location>
</feature>
<reference evidence="8" key="2">
    <citation type="submission" date="2021-04" db="EMBL/GenBank/DDBJ databases">
        <authorList>
            <person name="Gilroy R."/>
        </authorList>
    </citation>
    <scope>NUCLEOTIDE SEQUENCE</scope>
    <source>
        <strain evidence="8">687</strain>
    </source>
</reference>
<keyword evidence="3 6" id="KW-0812">Transmembrane</keyword>
<evidence type="ECO:0000313" key="8">
    <source>
        <dbReference type="EMBL" id="MBU3826693.1"/>
    </source>
</evidence>
<organism evidence="8 9">
    <name type="scientific">Candidatus Anaerobiospirillum merdipullorum</name>
    <dbReference type="NCBI Taxonomy" id="2838450"/>
    <lineage>
        <taxon>Bacteria</taxon>
        <taxon>Pseudomonadati</taxon>
        <taxon>Pseudomonadota</taxon>
        <taxon>Gammaproteobacteria</taxon>
        <taxon>Aeromonadales</taxon>
        <taxon>Succinivibrionaceae</taxon>
        <taxon>Anaerobiospirillum</taxon>
    </lineage>
</organism>
<name>A0A9E2KP43_9GAMM</name>
<feature type="transmembrane region" description="Helical" evidence="6">
    <location>
        <begin position="68"/>
        <end position="86"/>
    </location>
</feature>
<dbReference type="PANTHER" id="PTHR43124:SF6">
    <property type="entry name" value="TRANSPORTER ARAJ-RELATED"/>
    <property type="match status" value="1"/>
</dbReference>
<evidence type="ECO:0000256" key="3">
    <source>
        <dbReference type="ARBA" id="ARBA00022692"/>
    </source>
</evidence>
<evidence type="ECO:0000256" key="2">
    <source>
        <dbReference type="ARBA" id="ARBA00022475"/>
    </source>
</evidence>
<evidence type="ECO:0000256" key="5">
    <source>
        <dbReference type="ARBA" id="ARBA00023136"/>
    </source>
</evidence>
<evidence type="ECO:0000256" key="6">
    <source>
        <dbReference type="SAM" id="Phobius"/>
    </source>
</evidence>
<accession>A0A9E2KP43</accession>
<feature type="transmembrane region" description="Helical" evidence="6">
    <location>
        <begin position="270"/>
        <end position="303"/>
    </location>
</feature>
<dbReference type="InterPro" id="IPR011701">
    <property type="entry name" value="MFS"/>
</dbReference>
<dbReference type="CDD" id="cd17324">
    <property type="entry name" value="MFS_NepI_like"/>
    <property type="match status" value="1"/>
</dbReference>
<dbReference type="PANTHER" id="PTHR43124">
    <property type="entry name" value="PURINE EFFLUX PUMP PBUE"/>
    <property type="match status" value="1"/>
</dbReference>
<reference evidence="8" key="1">
    <citation type="journal article" date="2021" name="PeerJ">
        <title>Extensive microbial diversity within the chicken gut microbiome revealed by metagenomics and culture.</title>
        <authorList>
            <person name="Gilroy R."/>
            <person name="Ravi A."/>
            <person name="Getino M."/>
            <person name="Pursley I."/>
            <person name="Horton D.L."/>
            <person name="Alikhan N.F."/>
            <person name="Baker D."/>
            <person name="Gharbi K."/>
            <person name="Hall N."/>
            <person name="Watson M."/>
            <person name="Adriaenssens E.M."/>
            <person name="Foster-Nyarko E."/>
            <person name="Jarju S."/>
            <person name="Secka A."/>
            <person name="Antonio M."/>
            <person name="Oren A."/>
            <person name="Chaudhuri R.R."/>
            <person name="La Ragione R."/>
            <person name="Hildebrand F."/>
            <person name="Pallen M.J."/>
        </authorList>
    </citation>
    <scope>NUCLEOTIDE SEQUENCE</scope>
    <source>
        <strain evidence="8">687</strain>
    </source>
</reference>
<dbReference type="InterPro" id="IPR036259">
    <property type="entry name" value="MFS_trans_sf"/>
</dbReference>
<dbReference type="Gene3D" id="1.20.1250.20">
    <property type="entry name" value="MFS general substrate transporter like domains"/>
    <property type="match status" value="2"/>
</dbReference>
<sequence length="384" mass="40569">MIRGLIALSFGALSYGITEFVVMGLLPFIAADFMVSTATAGHTISAYALGVVVGAFFMVFLRKMRLKHLLVLVISIHFAANILTYFAPSFNVLILCRLLAGLPHGCFFGVGAIVAQRLATKGKGNSAMAIMIAGQTMSNVFGVPLGTMLANYFSWRAIFALLTIWSAIVLLTTISMLPDTGKLEDKGFWQQFAFLKRVAPWLVLGMIFFGSAGMFCVQTYVSPLLTDLGGLALIHVSVVLAAAGIAMMISNLLSGWLSDKFTPVNTATGYFLVGIAAMIVLVTLGHYLILCVGAILLIAAVLFGVSTPDQVLMVRTSKGGELLGVAMGQVGFNAGNAIGALVGGVPIEKGLTLNYVPAVGLIFMVAACGCVLMLARKRQLVPEA</sequence>
<keyword evidence="2" id="KW-1003">Cell membrane</keyword>
<dbReference type="AlphaFoldDB" id="A0A9E2KP43"/>
<feature type="transmembrane region" description="Helical" evidence="6">
    <location>
        <begin position="127"/>
        <end position="147"/>
    </location>
</feature>
<feature type="domain" description="Major facilitator superfamily (MFS) profile" evidence="7">
    <location>
        <begin position="4"/>
        <end position="384"/>
    </location>
</feature>
<proteinExistence type="predicted"/>
<dbReference type="Pfam" id="PF07690">
    <property type="entry name" value="MFS_1"/>
    <property type="match status" value="1"/>
</dbReference>
<gene>
    <name evidence="8" type="ORF">IAA31_04290</name>
</gene>
<feature type="transmembrane region" description="Helical" evidence="6">
    <location>
        <begin position="233"/>
        <end position="258"/>
    </location>
</feature>
<evidence type="ECO:0000256" key="4">
    <source>
        <dbReference type="ARBA" id="ARBA00022989"/>
    </source>
</evidence>
<keyword evidence="4 6" id="KW-1133">Transmembrane helix</keyword>
<dbReference type="InterPro" id="IPR050189">
    <property type="entry name" value="MFS_Efflux_Transporters"/>
</dbReference>